<dbReference type="Gene3D" id="1.10.166.10">
    <property type="entry name" value="Tetrahydrodipicolinate-N-succinyltransferase, N-terminal domain"/>
    <property type="match status" value="1"/>
</dbReference>
<dbReference type="EC" id="2.3.1.117" evidence="9"/>
<evidence type="ECO:0000256" key="4">
    <source>
        <dbReference type="ARBA" id="ARBA00022737"/>
    </source>
</evidence>
<dbReference type="EMBL" id="CP040749">
    <property type="protein sequence ID" value="QCX38078.1"/>
    <property type="molecule type" value="Genomic_DNA"/>
</dbReference>
<dbReference type="NCBIfam" id="NF008808">
    <property type="entry name" value="PRK11830.1"/>
    <property type="match status" value="1"/>
</dbReference>
<dbReference type="PANTHER" id="PTHR43300:SF10">
    <property type="entry name" value="2,3,4,5-TETRAHYDROPYRIDINE-2,6-DICARBOXYLATE N-ACETYLTRANSFERASE"/>
    <property type="match status" value="1"/>
</dbReference>
<comment type="similarity">
    <text evidence="1">Belongs to the transferase hexapeptide repeat family.</text>
</comment>
<dbReference type="GO" id="GO:0008666">
    <property type="term" value="F:2,3,4,5-tetrahydropyridine-2,6-dicarboxylate N-succinyltransferase activity"/>
    <property type="evidence" value="ECO:0007669"/>
    <property type="project" value="UniProtKB-EC"/>
</dbReference>
<keyword evidence="4" id="KW-0677">Repeat</keyword>
<dbReference type="SUPFAM" id="SSF51161">
    <property type="entry name" value="Trimeric LpxA-like enzymes"/>
    <property type="match status" value="1"/>
</dbReference>
<evidence type="ECO:0000256" key="6">
    <source>
        <dbReference type="ARBA" id="ARBA00023154"/>
    </source>
</evidence>
<dbReference type="Pfam" id="PF14602">
    <property type="entry name" value="Hexapep_2"/>
    <property type="match status" value="1"/>
</dbReference>
<dbReference type="KEGG" id="fbe:FF125_06415"/>
<keyword evidence="3 9" id="KW-0808">Transferase</keyword>
<dbReference type="InterPro" id="IPR037133">
    <property type="entry name" value="THP_succinylTrfase_N_sf"/>
</dbReference>
<organism evidence="9 10">
    <name type="scientific">Aureibaculum algae</name>
    <dbReference type="NCBI Taxonomy" id="2584122"/>
    <lineage>
        <taxon>Bacteria</taxon>
        <taxon>Pseudomonadati</taxon>
        <taxon>Bacteroidota</taxon>
        <taxon>Flavobacteriia</taxon>
        <taxon>Flavobacteriales</taxon>
        <taxon>Flavobacteriaceae</taxon>
        <taxon>Aureibaculum</taxon>
    </lineage>
</organism>
<keyword evidence="5" id="KW-0220">Diaminopimelate biosynthesis</keyword>
<keyword evidence="10" id="KW-1185">Reference proteome</keyword>
<dbReference type="InterPro" id="IPR050179">
    <property type="entry name" value="Trans_hexapeptide_repeat"/>
</dbReference>
<dbReference type="Pfam" id="PF14805">
    <property type="entry name" value="THDPS_N_2"/>
    <property type="match status" value="1"/>
</dbReference>
<dbReference type="InterPro" id="IPR001451">
    <property type="entry name" value="Hexapep"/>
</dbReference>
<evidence type="ECO:0000313" key="9">
    <source>
        <dbReference type="EMBL" id="QCX38078.1"/>
    </source>
</evidence>
<keyword evidence="6" id="KW-0457">Lysine biosynthesis</keyword>
<dbReference type="PROSITE" id="PS00101">
    <property type="entry name" value="HEXAPEP_TRANSFERASES"/>
    <property type="match status" value="1"/>
</dbReference>
<dbReference type="InterPro" id="IPR011004">
    <property type="entry name" value="Trimer_LpxA-like_sf"/>
</dbReference>
<name>A0A5B7TNW6_9FLAO</name>
<reference evidence="9 10" key="1">
    <citation type="submission" date="2019-05" db="EMBL/GenBank/DDBJ databases">
        <title>Algicella ahnfeltiae gen. nov., sp. nov., a novel marine bacterium of the family Flavobacteriaceae isolated from a red alga.</title>
        <authorList>
            <person name="Nedashkovskaya O.I."/>
            <person name="Kukhlevskiy A.D."/>
            <person name="Kim S.-G."/>
            <person name="Zhukova N.V."/>
            <person name="Mikhailov V.V."/>
        </authorList>
    </citation>
    <scope>NUCLEOTIDE SEQUENCE [LARGE SCALE GENOMIC DNA]</scope>
    <source>
        <strain evidence="9 10">10Alg115</strain>
    </source>
</reference>
<accession>A0A5B7TNW6</accession>
<evidence type="ECO:0000256" key="3">
    <source>
        <dbReference type="ARBA" id="ARBA00022679"/>
    </source>
</evidence>
<evidence type="ECO:0000259" key="8">
    <source>
        <dbReference type="Pfam" id="PF14805"/>
    </source>
</evidence>
<keyword evidence="7 9" id="KW-0012">Acyltransferase</keyword>
<dbReference type="Proteomes" id="UP000306229">
    <property type="component" value="Chromosome"/>
</dbReference>
<evidence type="ECO:0000256" key="5">
    <source>
        <dbReference type="ARBA" id="ARBA00022915"/>
    </source>
</evidence>
<dbReference type="GO" id="GO:0009085">
    <property type="term" value="P:lysine biosynthetic process"/>
    <property type="evidence" value="ECO:0007669"/>
    <property type="project" value="UniProtKB-KW"/>
</dbReference>
<sequence length="271" mass="29348">MTELQKNIEAAWDNRELLKEDSTQKNIREVVALLDEGKLRVAEPTSSGWQVNEWVKKAVVLYFPIQKMEVLEAGIFEYHDKIPLKKGYKEKGIRVVPNAVARHGAYISSGTILMPSYVNIGAYVDEGTMVDTWATVGSCAQIGKNVHLSGGVGIGGVLEPLQAAPVIIEDNCFIGSRCIVVEGVRVEKEAVLGANVVLTMSTKIIDVTGDEPVITKGVVPAGSVVIPGSYTKSFKAGDYNVPCALIIGKRKESTNKKTSLNDALREYDVAV</sequence>
<dbReference type="InterPro" id="IPR018357">
    <property type="entry name" value="Hexapep_transf_CS"/>
</dbReference>
<protein>
    <submittedName>
        <fullName evidence="9">2,3,4,5-tetrahydropyridine-2,6-dicarboxylate N-succinyltransferase</fullName>
        <ecNumber evidence="9">2.3.1.117</ecNumber>
    </submittedName>
</protein>
<dbReference type="CDD" id="cd03350">
    <property type="entry name" value="LbH_THP_succinylT"/>
    <property type="match status" value="1"/>
</dbReference>
<evidence type="ECO:0000256" key="1">
    <source>
        <dbReference type="ARBA" id="ARBA00007274"/>
    </source>
</evidence>
<evidence type="ECO:0000256" key="2">
    <source>
        <dbReference type="ARBA" id="ARBA00022605"/>
    </source>
</evidence>
<dbReference type="OrthoDB" id="9775362at2"/>
<dbReference type="Gene3D" id="2.160.10.10">
    <property type="entry name" value="Hexapeptide repeat proteins"/>
    <property type="match status" value="1"/>
</dbReference>
<dbReference type="RefSeq" id="WP_138948985.1">
    <property type="nucleotide sequence ID" value="NZ_CP040749.1"/>
</dbReference>
<feature type="domain" description="Tetrahydrodipicolinate-N-succinyltransferase chain A" evidence="8">
    <location>
        <begin position="3"/>
        <end position="65"/>
    </location>
</feature>
<dbReference type="PANTHER" id="PTHR43300">
    <property type="entry name" value="ACETYLTRANSFERASE"/>
    <property type="match status" value="1"/>
</dbReference>
<dbReference type="GO" id="GO:0019877">
    <property type="term" value="P:diaminopimelate biosynthetic process"/>
    <property type="evidence" value="ECO:0007669"/>
    <property type="project" value="UniProtKB-KW"/>
</dbReference>
<evidence type="ECO:0000256" key="7">
    <source>
        <dbReference type="ARBA" id="ARBA00023315"/>
    </source>
</evidence>
<gene>
    <name evidence="9" type="ORF">FF125_06415</name>
</gene>
<proteinExistence type="inferred from homology"/>
<evidence type="ECO:0000313" key="10">
    <source>
        <dbReference type="Proteomes" id="UP000306229"/>
    </source>
</evidence>
<keyword evidence="2" id="KW-0028">Amino-acid biosynthesis</keyword>
<dbReference type="InterPro" id="IPR023180">
    <property type="entry name" value="THP_succinylTrfase_dom1"/>
</dbReference>
<dbReference type="AlphaFoldDB" id="A0A5B7TNW6"/>